<keyword evidence="12" id="KW-1185">Reference proteome</keyword>
<accession>A0A814LIW8</accession>
<evidence type="ECO:0000313" key="12">
    <source>
        <dbReference type="Proteomes" id="UP000663828"/>
    </source>
</evidence>
<dbReference type="OrthoDB" id="248923at2759"/>
<evidence type="ECO:0000313" key="10">
    <source>
        <dbReference type="EMBL" id="CAF1066811.1"/>
    </source>
</evidence>
<dbReference type="GO" id="GO:0033316">
    <property type="term" value="P:meiotic spindle assembly checkpoint signaling"/>
    <property type="evidence" value="ECO:0007669"/>
    <property type="project" value="TreeGrafter"/>
</dbReference>
<dbReference type="InterPro" id="IPR017441">
    <property type="entry name" value="Protein_kinase_ATP_BS"/>
</dbReference>
<dbReference type="GO" id="GO:0005634">
    <property type="term" value="C:nucleus"/>
    <property type="evidence" value="ECO:0007669"/>
    <property type="project" value="TreeGrafter"/>
</dbReference>
<evidence type="ECO:0000256" key="7">
    <source>
        <dbReference type="RuleBase" id="RU000304"/>
    </source>
</evidence>
<dbReference type="Gene3D" id="1.10.510.10">
    <property type="entry name" value="Transferase(Phosphotransferase) domain 1"/>
    <property type="match status" value="1"/>
</dbReference>
<dbReference type="PROSITE" id="PS00107">
    <property type="entry name" value="PROTEIN_KINASE_ATP"/>
    <property type="match status" value="1"/>
</dbReference>
<evidence type="ECO:0000256" key="1">
    <source>
        <dbReference type="ARBA" id="ARBA00022527"/>
    </source>
</evidence>
<dbReference type="GO" id="GO:0000776">
    <property type="term" value="C:kinetochore"/>
    <property type="evidence" value="ECO:0007669"/>
    <property type="project" value="TreeGrafter"/>
</dbReference>
<dbReference type="GO" id="GO:0004712">
    <property type="term" value="F:protein serine/threonine/tyrosine kinase activity"/>
    <property type="evidence" value="ECO:0007669"/>
    <property type="project" value="TreeGrafter"/>
</dbReference>
<evidence type="ECO:0000259" key="9">
    <source>
        <dbReference type="PROSITE" id="PS50011"/>
    </source>
</evidence>
<dbReference type="GO" id="GO:0007094">
    <property type="term" value="P:mitotic spindle assembly checkpoint signaling"/>
    <property type="evidence" value="ECO:0007669"/>
    <property type="project" value="TreeGrafter"/>
</dbReference>
<name>A0A814LIW8_ADIRI</name>
<comment type="similarity">
    <text evidence="7">Belongs to the protein kinase superfamily.</text>
</comment>
<evidence type="ECO:0000256" key="6">
    <source>
        <dbReference type="PROSITE-ProRule" id="PRU10141"/>
    </source>
</evidence>
<evidence type="ECO:0000256" key="2">
    <source>
        <dbReference type="ARBA" id="ARBA00022679"/>
    </source>
</evidence>
<dbReference type="PANTHER" id="PTHR22974:SF21">
    <property type="entry name" value="DUAL SPECIFICITY PROTEIN KINASE TTK"/>
    <property type="match status" value="1"/>
</dbReference>
<dbReference type="InterPro" id="IPR008271">
    <property type="entry name" value="Ser/Thr_kinase_AS"/>
</dbReference>
<dbReference type="PROSITE" id="PS50011">
    <property type="entry name" value="PROTEIN_KINASE_DOM"/>
    <property type="match status" value="1"/>
</dbReference>
<keyword evidence="2" id="KW-0808">Transferase</keyword>
<dbReference type="SMART" id="SM00220">
    <property type="entry name" value="S_TKc"/>
    <property type="match status" value="1"/>
</dbReference>
<feature type="domain" description="Protein kinase" evidence="9">
    <location>
        <begin position="35"/>
        <end position="306"/>
    </location>
</feature>
<dbReference type="PANTHER" id="PTHR22974">
    <property type="entry name" value="MIXED LINEAGE PROTEIN KINASE"/>
    <property type="match status" value="1"/>
</dbReference>
<reference evidence="10" key="1">
    <citation type="submission" date="2021-02" db="EMBL/GenBank/DDBJ databases">
        <authorList>
            <person name="Nowell W R."/>
        </authorList>
    </citation>
    <scope>NUCLEOTIDE SEQUENCE</scope>
</reference>
<sequence length="312" mass="35157">MGSLLNRIRRDDGSNYYYPDQSLRNQTFTIKDQSYTLIRRLGGGAFGSVWSARTTEGRSAAVKAIDISGRDGNQFEPTMLMESFEKEIRMAYKMRQETRHVVTIFGFDFDMKKGLALMAMELGGDTLSTRIEKLHALKNAQRKLPMYDEMNGPSGDYISPRDRKNIWIQLANIVQTLHRHHVVHRDMKPDNLVFFGPIMKIVDLGIAQKVVRGNDPNASGIGTPYFSAPECFVTGAHISSKADIWSAGAILYNMTYGDAPREESPRPPNGARSTHSPNVNDMLNHCLQHDSHKRASHVWLARHPFTTSPHAL</sequence>
<dbReference type="AlphaFoldDB" id="A0A814LIW8"/>
<keyword evidence="5 6" id="KW-0067">ATP-binding</keyword>
<keyword evidence="3 6" id="KW-0547">Nucleotide-binding</keyword>
<dbReference type="GO" id="GO:0034501">
    <property type="term" value="P:protein localization to kinetochore"/>
    <property type="evidence" value="ECO:0007669"/>
    <property type="project" value="TreeGrafter"/>
</dbReference>
<dbReference type="PROSITE" id="PS00108">
    <property type="entry name" value="PROTEIN_KINASE_ST"/>
    <property type="match status" value="1"/>
</dbReference>
<dbReference type="Gene3D" id="3.30.200.20">
    <property type="entry name" value="Phosphorylase Kinase, domain 1"/>
    <property type="match status" value="1"/>
</dbReference>
<feature type="region of interest" description="Disordered" evidence="8">
    <location>
        <begin position="259"/>
        <end position="283"/>
    </location>
</feature>
<dbReference type="GO" id="GO:0005524">
    <property type="term" value="F:ATP binding"/>
    <property type="evidence" value="ECO:0007669"/>
    <property type="project" value="UniProtKB-UniRule"/>
</dbReference>
<organism evidence="10 12">
    <name type="scientific">Adineta ricciae</name>
    <name type="common">Rotifer</name>
    <dbReference type="NCBI Taxonomy" id="249248"/>
    <lineage>
        <taxon>Eukaryota</taxon>
        <taxon>Metazoa</taxon>
        <taxon>Spiralia</taxon>
        <taxon>Gnathifera</taxon>
        <taxon>Rotifera</taxon>
        <taxon>Eurotatoria</taxon>
        <taxon>Bdelloidea</taxon>
        <taxon>Adinetida</taxon>
        <taxon>Adinetidae</taxon>
        <taxon>Adineta</taxon>
    </lineage>
</organism>
<dbReference type="Proteomes" id="UP000663828">
    <property type="component" value="Unassembled WGS sequence"/>
</dbReference>
<dbReference type="SUPFAM" id="SSF56112">
    <property type="entry name" value="Protein kinase-like (PK-like)"/>
    <property type="match status" value="1"/>
</dbReference>
<dbReference type="Proteomes" id="UP000663852">
    <property type="component" value="Unassembled WGS sequence"/>
</dbReference>
<dbReference type="GO" id="GO:0007059">
    <property type="term" value="P:chromosome segregation"/>
    <property type="evidence" value="ECO:0007669"/>
    <property type="project" value="TreeGrafter"/>
</dbReference>
<keyword evidence="1 7" id="KW-0723">Serine/threonine-protein kinase</keyword>
<evidence type="ECO:0000313" key="11">
    <source>
        <dbReference type="EMBL" id="CAF1092252.1"/>
    </source>
</evidence>
<proteinExistence type="inferred from homology"/>
<evidence type="ECO:0000256" key="8">
    <source>
        <dbReference type="SAM" id="MobiDB-lite"/>
    </source>
</evidence>
<feature type="binding site" evidence="6">
    <location>
        <position position="63"/>
    </location>
    <ligand>
        <name>ATP</name>
        <dbReference type="ChEBI" id="CHEBI:30616"/>
    </ligand>
</feature>
<comment type="caution">
    <text evidence="10">The sequence shown here is derived from an EMBL/GenBank/DDBJ whole genome shotgun (WGS) entry which is preliminary data.</text>
</comment>
<evidence type="ECO:0000256" key="5">
    <source>
        <dbReference type="ARBA" id="ARBA00022840"/>
    </source>
</evidence>
<feature type="compositionally biased region" description="Polar residues" evidence="8">
    <location>
        <begin position="271"/>
        <end position="281"/>
    </location>
</feature>
<dbReference type="CDD" id="cd14014">
    <property type="entry name" value="STKc_PknB_like"/>
    <property type="match status" value="1"/>
</dbReference>
<evidence type="ECO:0000256" key="3">
    <source>
        <dbReference type="ARBA" id="ARBA00022741"/>
    </source>
</evidence>
<keyword evidence="4" id="KW-0418">Kinase</keyword>
<gene>
    <name evidence="11" type="ORF">EDS130_LOCUS19542</name>
    <name evidence="10" type="ORF">XAT740_LOCUS16588</name>
</gene>
<dbReference type="Pfam" id="PF00069">
    <property type="entry name" value="Pkinase"/>
    <property type="match status" value="1"/>
</dbReference>
<dbReference type="GO" id="GO:0004674">
    <property type="term" value="F:protein serine/threonine kinase activity"/>
    <property type="evidence" value="ECO:0007669"/>
    <property type="project" value="UniProtKB-KW"/>
</dbReference>
<evidence type="ECO:0000256" key="4">
    <source>
        <dbReference type="ARBA" id="ARBA00022777"/>
    </source>
</evidence>
<protein>
    <recommendedName>
        <fullName evidence="9">Protein kinase domain-containing protein</fullName>
    </recommendedName>
</protein>
<dbReference type="EMBL" id="CAJNOJ010000094">
    <property type="protein sequence ID" value="CAF1092252.1"/>
    <property type="molecule type" value="Genomic_DNA"/>
</dbReference>
<dbReference type="InterPro" id="IPR011009">
    <property type="entry name" value="Kinase-like_dom_sf"/>
</dbReference>
<dbReference type="EMBL" id="CAJNOR010001060">
    <property type="protein sequence ID" value="CAF1066811.1"/>
    <property type="molecule type" value="Genomic_DNA"/>
</dbReference>
<dbReference type="InterPro" id="IPR000719">
    <property type="entry name" value="Prot_kinase_dom"/>
</dbReference>